<evidence type="ECO:0000313" key="10">
    <source>
        <dbReference type="EMBL" id="RBP53153.1"/>
    </source>
</evidence>
<organism evidence="10 11">
    <name type="scientific">Arenicella xantha</name>
    <dbReference type="NCBI Taxonomy" id="644221"/>
    <lineage>
        <taxon>Bacteria</taxon>
        <taxon>Pseudomonadati</taxon>
        <taxon>Pseudomonadota</taxon>
        <taxon>Gammaproteobacteria</taxon>
        <taxon>Arenicellales</taxon>
        <taxon>Arenicellaceae</taxon>
        <taxon>Arenicella</taxon>
    </lineage>
</organism>
<comment type="subcellular location">
    <subcellularLocation>
        <location evidence="1">Cell membrane</location>
        <topology evidence="1">Multi-pass membrane protein</topology>
    </subcellularLocation>
    <subcellularLocation>
        <location evidence="6">Membrane</location>
        <topology evidence="6">Multi-pass membrane protein</topology>
    </subcellularLocation>
</comment>
<name>A0A395JP83_9GAMM</name>
<protein>
    <submittedName>
        <fullName evidence="10">Outer membrane transport energization protein ExbB</fullName>
    </submittedName>
</protein>
<proteinExistence type="inferred from homology"/>
<dbReference type="GO" id="GO:0005886">
    <property type="term" value="C:plasma membrane"/>
    <property type="evidence" value="ECO:0007669"/>
    <property type="project" value="UniProtKB-SubCell"/>
</dbReference>
<dbReference type="InterPro" id="IPR002898">
    <property type="entry name" value="MotA_ExbB_proton_chnl"/>
</dbReference>
<keyword evidence="5 8" id="KW-0472">Membrane</keyword>
<dbReference type="OrthoDB" id="4045at2"/>
<evidence type="ECO:0000256" key="3">
    <source>
        <dbReference type="ARBA" id="ARBA00022692"/>
    </source>
</evidence>
<feature type="compositionally biased region" description="Polar residues" evidence="7">
    <location>
        <begin position="69"/>
        <end position="80"/>
    </location>
</feature>
<keyword evidence="11" id="KW-1185">Reference proteome</keyword>
<dbReference type="AlphaFoldDB" id="A0A395JP83"/>
<comment type="similarity">
    <text evidence="6">Belongs to the exbB/tolQ family.</text>
</comment>
<feature type="transmembrane region" description="Helical" evidence="8">
    <location>
        <begin position="451"/>
        <end position="472"/>
    </location>
</feature>
<feature type="region of interest" description="Disordered" evidence="7">
    <location>
        <begin position="69"/>
        <end position="105"/>
    </location>
</feature>
<gene>
    <name evidence="10" type="ORF">DFR28_101538</name>
</gene>
<evidence type="ECO:0000256" key="1">
    <source>
        <dbReference type="ARBA" id="ARBA00004651"/>
    </source>
</evidence>
<keyword evidence="6" id="KW-0653">Protein transport</keyword>
<evidence type="ECO:0000256" key="7">
    <source>
        <dbReference type="SAM" id="MobiDB-lite"/>
    </source>
</evidence>
<reference evidence="10 11" key="1">
    <citation type="submission" date="2018-06" db="EMBL/GenBank/DDBJ databases">
        <title>Genomic Encyclopedia of Type Strains, Phase IV (KMG-IV): sequencing the most valuable type-strain genomes for metagenomic binning, comparative biology and taxonomic classification.</title>
        <authorList>
            <person name="Goeker M."/>
        </authorList>
    </citation>
    <scope>NUCLEOTIDE SEQUENCE [LARGE SCALE GENOMIC DNA]</scope>
    <source>
        <strain evidence="10 11">DSM 24032</strain>
    </source>
</reference>
<evidence type="ECO:0000256" key="8">
    <source>
        <dbReference type="SAM" id="Phobius"/>
    </source>
</evidence>
<feature type="transmembrane region" description="Helical" evidence="8">
    <location>
        <begin position="407"/>
        <end position="431"/>
    </location>
</feature>
<evidence type="ECO:0000256" key="5">
    <source>
        <dbReference type="ARBA" id="ARBA00023136"/>
    </source>
</evidence>
<dbReference type="Pfam" id="PF01618">
    <property type="entry name" value="MotA_ExbB"/>
    <property type="match status" value="1"/>
</dbReference>
<evidence type="ECO:0000256" key="4">
    <source>
        <dbReference type="ARBA" id="ARBA00022989"/>
    </source>
</evidence>
<dbReference type="InterPro" id="IPR050790">
    <property type="entry name" value="ExbB/TolQ_transport"/>
</dbReference>
<evidence type="ECO:0000256" key="2">
    <source>
        <dbReference type="ARBA" id="ARBA00022475"/>
    </source>
</evidence>
<dbReference type="Proteomes" id="UP000253083">
    <property type="component" value="Unassembled WGS sequence"/>
</dbReference>
<dbReference type="PANTHER" id="PTHR30625">
    <property type="entry name" value="PROTEIN TOLQ"/>
    <property type="match status" value="1"/>
</dbReference>
<dbReference type="InterPro" id="IPR017270">
    <property type="entry name" value="MotA/TolQ/ExbB-rel"/>
</dbReference>
<accession>A0A395JP83</accession>
<keyword evidence="3 8" id="KW-0812">Transmembrane</keyword>
<feature type="domain" description="MotA/TolQ/ExbB proton channel" evidence="9">
    <location>
        <begin position="375"/>
        <end position="487"/>
    </location>
</feature>
<comment type="caution">
    <text evidence="10">The sequence shown here is derived from an EMBL/GenBank/DDBJ whole genome shotgun (WGS) entry which is preliminary data.</text>
</comment>
<feature type="transmembrane region" description="Helical" evidence="8">
    <location>
        <begin position="325"/>
        <end position="351"/>
    </location>
</feature>
<dbReference type="PIRSF" id="PIRSF037714">
    <property type="entry name" value="TolR"/>
    <property type="match status" value="1"/>
</dbReference>
<keyword evidence="6" id="KW-0813">Transport</keyword>
<evidence type="ECO:0000256" key="6">
    <source>
        <dbReference type="RuleBase" id="RU004057"/>
    </source>
</evidence>
<sequence>MVSLLAKINNRRSKMYGSSNVIRSGVSRSVALLLVVLLVPFSSGVQAQANESTRALDINRILSATNSAASRERTANTARENQFKAERSKQQGRLNAMRNERARQERISDELDRQFKANETKIIALQEDLAKELGDLKQLFGVIQLSASEAQESYKTSLISAQYPDRAENLRQMVAKMASLTDLVSITEIEDLWYQLQNEMTEQGKVVKYTAPVNYVVGYEVDENGELLKNDNGNPIPIYEKQDKVVTRVGVFNAVTGGDILQYSEGLGFVALERQMRGDFTSRAIDLQNSTSDVTPFLMDPTKGALLSALVLAPSVGEKVKEGGIVGYVIITLGVLALLIAAFRILVLIGVEGKVRKQAKDLKRPSLRNPLGRVLKVFQDNPNTDPETMELKLGEAMLKESPKLNSWIMFIKIIAVVAPLLGLLGTVTGMIQTFQAITLYGAGDPKTMAGGISQALVTTVLGLVVAIPTVFAHWMASSRARRVEGILEEHAAGLIAEQYEAQR</sequence>
<evidence type="ECO:0000259" key="9">
    <source>
        <dbReference type="Pfam" id="PF01618"/>
    </source>
</evidence>
<keyword evidence="4 8" id="KW-1133">Transmembrane helix</keyword>
<dbReference type="PANTHER" id="PTHR30625:SF11">
    <property type="entry name" value="MOTA_TOLQ_EXBB PROTON CHANNEL DOMAIN-CONTAINING PROTEIN"/>
    <property type="match status" value="1"/>
</dbReference>
<evidence type="ECO:0000313" key="11">
    <source>
        <dbReference type="Proteomes" id="UP000253083"/>
    </source>
</evidence>
<dbReference type="GO" id="GO:0017038">
    <property type="term" value="P:protein import"/>
    <property type="evidence" value="ECO:0007669"/>
    <property type="project" value="TreeGrafter"/>
</dbReference>
<dbReference type="InParanoid" id="A0A395JP83"/>
<dbReference type="EMBL" id="QNRT01000001">
    <property type="protein sequence ID" value="RBP53153.1"/>
    <property type="molecule type" value="Genomic_DNA"/>
</dbReference>
<keyword evidence="2" id="KW-1003">Cell membrane</keyword>